<name>A0A382EEH4_9ZZZZ</name>
<protein>
    <recommendedName>
        <fullName evidence="6">Creatininase</fullName>
    </recommendedName>
</protein>
<dbReference type="InterPro" id="IPR024087">
    <property type="entry name" value="Creatininase-like_sf"/>
</dbReference>
<sequence length="235" mass="26030">MGNVAPETVLGKLTRREFRERMASGELVGCLIPVAAIEQHLEHLAMEHDWRSVGLVARAAAKRLAPRVLVAEGLMCGISEHHMRHPGTLTLRPGTFLTVLGDMIDSMVRAGFRNIVVVNGHGGNIEPIRGTWDQFLRQFDGTNLHFLSYWETLGQPDADELLRGGKRLPDDMPGHAQEFETAIAMAKFPENIRADALADQPDRSPAFATAEQGSEWFERVTLRLAKFVEEVINGG</sequence>
<dbReference type="AlphaFoldDB" id="A0A382EEH4"/>
<dbReference type="GO" id="GO:0016811">
    <property type="term" value="F:hydrolase activity, acting on carbon-nitrogen (but not peptide) bonds, in linear amides"/>
    <property type="evidence" value="ECO:0007669"/>
    <property type="project" value="TreeGrafter"/>
</dbReference>
<dbReference type="SUPFAM" id="SSF102215">
    <property type="entry name" value="Creatininase"/>
    <property type="match status" value="1"/>
</dbReference>
<dbReference type="InterPro" id="IPR003785">
    <property type="entry name" value="Creatininase/forma_Hydrolase"/>
</dbReference>
<evidence type="ECO:0000256" key="2">
    <source>
        <dbReference type="ARBA" id="ARBA00022723"/>
    </source>
</evidence>
<keyword evidence="4" id="KW-0862">Zinc</keyword>
<accession>A0A382EEH4</accession>
<reference evidence="5" key="1">
    <citation type="submission" date="2018-05" db="EMBL/GenBank/DDBJ databases">
        <authorList>
            <person name="Lanie J.A."/>
            <person name="Ng W.-L."/>
            <person name="Kazmierczak K.M."/>
            <person name="Andrzejewski T.M."/>
            <person name="Davidsen T.M."/>
            <person name="Wayne K.J."/>
            <person name="Tettelin H."/>
            <person name="Glass J.I."/>
            <person name="Rusch D."/>
            <person name="Podicherti R."/>
            <person name="Tsui H.-C.T."/>
            <person name="Winkler M.E."/>
        </authorList>
    </citation>
    <scope>NUCLEOTIDE SEQUENCE</scope>
</reference>
<keyword evidence="3" id="KW-0378">Hydrolase</keyword>
<gene>
    <name evidence="5" type="ORF">METZ01_LOCUS201586</name>
</gene>
<evidence type="ECO:0000256" key="4">
    <source>
        <dbReference type="ARBA" id="ARBA00022833"/>
    </source>
</evidence>
<keyword evidence="2" id="KW-0479">Metal-binding</keyword>
<dbReference type="Gene3D" id="3.40.50.10310">
    <property type="entry name" value="Creatininase"/>
    <property type="match status" value="1"/>
</dbReference>
<dbReference type="PANTHER" id="PTHR35005">
    <property type="entry name" value="3-DEHYDRO-SCYLLO-INOSOSE HYDROLASE"/>
    <property type="match status" value="1"/>
</dbReference>
<evidence type="ECO:0008006" key="6">
    <source>
        <dbReference type="Google" id="ProtNLM"/>
    </source>
</evidence>
<dbReference type="EMBL" id="UINC01043957">
    <property type="protein sequence ID" value="SVB48732.1"/>
    <property type="molecule type" value="Genomic_DNA"/>
</dbReference>
<evidence type="ECO:0000256" key="3">
    <source>
        <dbReference type="ARBA" id="ARBA00022801"/>
    </source>
</evidence>
<proteinExistence type="predicted"/>
<organism evidence="5">
    <name type="scientific">marine metagenome</name>
    <dbReference type="NCBI Taxonomy" id="408172"/>
    <lineage>
        <taxon>unclassified sequences</taxon>
        <taxon>metagenomes</taxon>
        <taxon>ecological metagenomes</taxon>
    </lineage>
</organism>
<dbReference type="GO" id="GO:0009231">
    <property type="term" value="P:riboflavin biosynthetic process"/>
    <property type="evidence" value="ECO:0007669"/>
    <property type="project" value="TreeGrafter"/>
</dbReference>
<dbReference type="PANTHER" id="PTHR35005:SF1">
    <property type="entry name" value="2-AMINO-5-FORMYLAMINO-6-RIBOSYLAMINOPYRIMIDIN-4(3H)-ONE 5'-MONOPHOSPHATE DEFORMYLASE"/>
    <property type="match status" value="1"/>
</dbReference>
<evidence type="ECO:0000256" key="1">
    <source>
        <dbReference type="ARBA" id="ARBA00001947"/>
    </source>
</evidence>
<dbReference type="Pfam" id="PF02633">
    <property type="entry name" value="Creatininase"/>
    <property type="match status" value="1"/>
</dbReference>
<evidence type="ECO:0000313" key="5">
    <source>
        <dbReference type="EMBL" id="SVB48732.1"/>
    </source>
</evidence>
<comment type="cofactor">
    <cofactor evidence="1">
        <name>Zn(2+)</name>
        <dbReference type="ChEBI" id="CHEBI:29105"/>
    </cofactor>
</comment>
<dbReference type="GO" id="GO:0046872">
    <property type="term" value="F:metal ion binding"/>
    <property type="evidence" value="ECO:0007669"/>
    <property type="project" value="UniProtKB-KW"/>
</dbReference>
<feature type="non-terminal residue" evidence="5">
    <location>
        <position position="235"/>
    </location>
</feature>